<keyword evidence="2" id="KW-0564">Palmitate</keyword>
<comment type="caution">
    <text evidence="7">The sequence shown here is derived from an EMBL/GenBank/DDBJ whole genome shotgun (WGS) entry which is preliminary data.</text>
</comment>
<dbReference type="EMBL" id="QRKC01000002">
    <property type="protein sequence ID" value="RHH78349.1"/>
    <property type="molecule type" value="Genomic_DNA"/>
</dbReference>
<dbReference type="GeneID" id="49202393"/>
<dbReference type="Proteomes" id="UP000285173">
    <property type="component" value="Unassembled WGS sequence"/>
</dbReference>
<dbReference type="Proteomes" id="UP000437446">
    <property type="component" value="Unassembled WGS sequence"/>
</dbReference>
<evidence type="ECO:0000313" key="14">
    <source>
        <dbReference type="Proteomes" id="UP000437446"/>
    </source>
</evidence>
<dbReference type="Pfam" id="PF02321">
    <property type="entry name" value="OEP"/>
    <property type="match status" value="2"/>
</dbReference>
<evidence type="ECO:0000313" key="3">
    <source>
        <dbReference type="EMBL" id="GKH72135.1"/>
    </source>
</evidence>
<feature type="signal peptide" evidence="2">
    <location>
        <begin position="1"/>
        <end position="17"/>
    </location>
</feature>
<sequence length="481" mass="54026">MKKNMSFKIIATVGLWAAIGLTACKAPQLSPDGERAVLPEGDGHTYDTAFVKPLEWNVFFQDSILQGYVEVALQNNYSFKQSMERVTMSRANLQRAKGLLLPEVSLGIGTSVNRFGEYTMDGVGNSETNVPSLAKDKHIPDPYRDFGLFLNFQWEADIWGKLTRKKQAAVARWMASVEATRFAQSVLISELAVHYYELIGLDKRRDVLEEAHISSKRSYELTRQLKKEGAETQLAVDQFHARMLLIESKLLENDQLIGEKERAIACLLGVFPFEIRRMSFEELRQIPFPLSDGVPANMLTLRPDVRAAEMELLASKADVMAAKAAFYPSLVLGAGGGFNSFDLGKWFTAPASLVYDLAAGITAPVFQRNQIRSMWNEARASQRIALSQYHETALKAYTEVLDLYCAGLNQVERVRLKEVETVAHQRSVTNANELFKLNYVGFLEVLSANERYLDSELERIDIITDLCRKKILLYRALGGGC</sequence>
<dbReference type="GO" id="GO:0015562">
    <property type="term" value="F:efflux transmembrane transporter activity"/>
    <property type="evidence" value="ECO:0007669"/>
    <property type="project" value="InterPro"/>
</dbReference>
<dbReference type="GO" id="GO:0005886">
    <property type="term" value="C:plasma membrane"/>
    <property type="evidence" value="ECO:0007669"/>
    <property type="project" value="UniProtKB-SubCell"/>
</dbReference>
<evidence type="ECO:0000256" key="1">
    <source>
        <dbReference type="ARBA" id="ARBA00007613"/>
    </source>
</evidence>
<keyword evidence="2" id="KW-0449">Lipoprotein</keyword>
<evidence type="ECO:0000313" key="8">
    <source>
        <dbReference type="EMBL" id="RHC88132.1"/>
    </source>
</evidence>
<dbReference type="PANTHER" id="PTHR30203">
    <property type="entry name" value="OUTER MEMBRANE CATION EFFLUX PROTEIN"/>
    <property type="match status" value="1"/>
</dbReference>
<dbReference type="Proteomes" id="UP000283732">
    <property type="component" value="Unassembled WGS sequence"/>
</dbReference>
<protein>
    <submittedName>
        <fullName evidence="4">Efflux transporter outer membrane subunit</fullName>
    </submittedName>
    <submittedName>
        <fullName evidence="3">RND transporter</fullName>
    </submittedName>
    <submittedName>
        <fullName evidence="7">TolC family protein</fullName>
    </submittedName>
</protein>
<evidence type="ECO:0000313" key="7">
    <source>
        <dbReference type="EMBL" id="RGZ46537.1"/>
    </source>
</evidence>
<dbReference type="EMBL" id="WNCR01000002">
    <property type="protein sequence ID" value="MTU28692.1"/>
    <property type="molecule type" value="Genomic_DNA"/>
</dbReference>
<evidence type="ECO:0000313" key="5">
    <source>
        <dbReference type="EMBL" id="MTU69363.1"/>
    </source>
</evidence>
<dbReference type="Proteomes" id="UP001055114">
    <property type="component" value="Unassembled WGS sequence"/>
</dbReference>
<dbReference type="EMBL" id="QSII01000006">
    <property type="protein sequence ID" value="RHC88132.1"/>
    <property type="molecule type" value="Genomic_DNA"/>
</dbReference>
<organism evidence="7 12">
    <name type="scientific">Parabacteroides merdae</name>
    <dbReference type="NCBI Taxonomy" id="46503"/>
    <lineage>
        <taxon>Bacteria</taxon>
        <taxon>Pseudomonadati</taxon>
        <taxon>Bacteroidota</taxon>
        <taxon>Bacteroidia</taxon>
        <taxon>Bacteroidales</taxon>
        <taxon>Tannerellaceae</taxon>
        <taxon>Parabacteroides</taxon>
    </lineage>
</organism>
<evidence type="ECO:0000313" key="9">
    <source>
        <dbReference type="EMBL" id="RHH78349.1"/>
    </source>
</evidence>
<dbReference type="EMBL" id="BQNZ01000001">
    <property type="protein sequence ID" value="GKH72135.1"/>
    <property type="molecule type" value="Genomic_DNA"/>
</dbReference>
<evidence type="ECO:0000313" key="15">
    <source>
        <dbReference type="Proteomes" id="UP000448908"/>
    </source>
</evidence>
<dbReference type="RefSeq" id="WP_005639085.1">
    <property type="nucleotide sequence ID" value="NZ_BAABYG010000001.1"/>
</dbReference>
<dbReference type="InterPro" id="IPR010131">
    <property type="entry name" value="MdtP/NodT-like"/>
</dbReference>
<dbReference type="Gene3D" id="2.20.200.10">
    <property type="entry name" value="Outer membrane efflux proteins (OEP)"/>
    <property type="match status" value="1"/>
</dbReference>
<name>A0A355VSF1_9BACT</name>
<dbReference type="SUPFAM" id="SSF56954">
    <property type="entry name" value="Outer membrane efflux proteins (OEP)"/>
    <property type="match status" value="1"/>
</dbReference>
<evidence type="ECO:0000313" key="4">
    <source>
        <dbReference type="EMBL" id="MTU28692.1"/>
    </source>
</evidence>
<reference evidence="3" key="3">
    <citation type="submission" date="2022-01" db="EMBL/GenBank/DDBJ databases">
        <title>Novel bile acid biosynthetic pathways are enriched in the microbiome of centenarians.</title>
        <authorList>
            <person name="Sato Y."/>
            <person name="Atarashi K."/>
            <person name="Plichta R.D."/>
            <person name="Arai Y."/>
            <person name="Sasajima S."/>
            <person name="Kearney M.S."/>
            <person name="Suda W."/>
            <person name="Takeshita K."/>
            <person name="Sasaki T."/>
            <person name="Okamoto S."/>
            <person name="Skelly N.A."/>
            <person name="Okamura Y."/>
            <person name="Vlamakis H."/>
            <person name="Li Y."/>
            <person name="Tanoue T."/>
            <person name="Takei H."/>
            <person name="Nittono H."/>
            <person name="Narushima S."/>
            <person name="Irie J."/>
            <person name="Itoh H."/>
            <person name="Moriya K."/>
            <person name="Sugiura Y."/>
            <person name="Suematsu M."/>
            <person name="Moritoki N."/>
            <person name="Shibata S."/>
            <person name="Littman R.D."/>
            <person name="Fischbach A.M."/>
            <person name="Uwamino Y."/>
            <person name="Inoue T."/>
            <person name="Honda A."/>
            <person name="Hattori M."/>
            <person name="Murai T."/>
            <person name="Xavier J.R."/>
            <person name="Hirose N."/>
            <person name="Honda K."/>
        </authorList>
    </citation>
    <scope>NUCLEOTIDE SEQUENCE</scope>
    <source>
        <strain evidence="3">CE91-St3</strain>
    </source>
</reference>
<reference evidence="14 15" key="2">
    <citation type="journal article" date="2019" name="Nat. Med.">
        <title>A library of human gut bacterial isolates paired with longitudinal multiomics data enables mechanistic microbiome research.</title>
        <authorList>
            <person name="Poyet M."/>
            <person name="Groussin M."/>
            <person name="Gibbons S.M."/>
            <person name="Avila-Pacheco J."/>
            <person name="Jiang X."/>
            <person name="Kearney S.M."/>
            <person name="Perrotta A.R."/>
            <person name="Berdy B."/>
            <person name="Zhao S."/>
            <person name="Lieberman T.D."/>
            <person name="Swanson P.K."/>
            <person name="Smith M."/>
            <person name="Roesemann S."/>
            <person name="Alexander J.E."/>
            <person name="Rich S.A."/>
            <person name="Livny J."/>
            <person name="Vlamakis H."/>
            <person name="Clish C."/>
            <person name="Bullock K."/>
            <person name="Deik A."/>
            <person name="Scott J."/>
            <person name="Pierce K.A."/>
            <person name="Xavier R.J."/>
            <person name="Alm E.J."/>
        </authorList>
    </citation>
    <scope>NUCLEOTIDE SEQUENCE [LARGE SCALE GENOMIC DNA]</scope>
    <source>
        <strain evidence="5 15">BIOML-A16</strain>
        <strain evidence="4 14">BIOML-A25</strain>
    </source>
</reference>
<evidence type="ECO:0000313" key="10">
    <source>
        <dbReference type="Proteomes" id="UP000261088"/>
    </source>
</evidence>
<dbReference type="Proteomes" id="UP000448908">
    <property type="component" value="Unassembled WGS sequence"/>
</dbReference>
<comment type="subcellular location">
    <subcellularLocation>
        <location evidence="2">Cell membrane</location>
        <topology evidence="2">Lipid-anchor</topology>
    </subcellularLocation>
</comment>
<proteinExistence type="inferred from homology"/>
<keyword evidence="2" id="KW-0472">Membrane</keyword>
<dbReference type="AlphaFoldDB" id="A0A355VSF1"/>
<dbReference type="PROSITE" id="PS51257">
    <property type="entry name" value="PROKAR_LIPOPROTEIN"/>
    <property type="match status" value="1"/>
</dbReference>
<evidence type="ECO:0000313" key="12">
    <source>
        <dbReference type="Proteomes" id="UP000285173"/>
    </source>
</evidence>
<dbReference type="OrthoDB" id="9770517at2"/>
<keyword evidence="2" id="KW-0732">Signal</keyword>
<comment type="similarity">
    <text evidence="1 2">Belongs to the outer membrane factor (OMF) (TC 1.B.17) family.</text>
</comment>
<dbReference type="EMBL" id="QSUP01000007">
    <property type="protein sequence ID" value="RGN52210.1"/>
    <property type="molecule type" value="Genomic_DNA"/>
</dbReference>
<evidence type="ECO:0000313" key="11">
    <source>
        <dbReference type="Proteomes" id="UP000283732"/>
    </source>
</evidence>
<accession>A0A355VSF1</accession>
<keyword evidence="2" id="KW-1134">Transmembrane beta strand</keyword>
<reference evidence="10 11" key="1">
    <citation type="submission" date="2018-08" db="EMBL/GenBank/DDBJ databases">
        <title>A genome reference for cultivated species of the human gut microbiota.</title>
        <authorList>
            <person name="Zou Y."/>
            <person name="Xue W."/>
            <person name="Luo G."/>
        </authorList>
    </citation>
    <scope>NUCLEOTIDE SEQUENCE [LARGE SCALE GENOMIC DNA]</scope>
    <source>
        <strain evidence="9 11">AM16-50</strain>
        <strain evidence="8 13">AM34-17</strain>
        <strain evidence="7 12">AM50-15</strain>
        <strain evidence="6 10">OM05-11AA</strain>
    </source>
</reference>
<dbReference type="NCBIfam" id="TIGR01845">
    <property type="entry name" value="outer_NodT"/>
    <property type="match status" value="1"/>
</dbReference>
<feature type="chain" id="PRO_5044034303" evidence="2">
    <location>
        <begin position="18"/>
        <end position="481"/>
    </location>
</feature>
<dbReference type="EMBL" id="QSEF01000017">
    <property type="protein sequence ID" value="RGZ46537.1"/>
    <property type="molecule type" value="Genomic_DNA"/>
</dbReference>
<dbReference type="Proteomes" id="UP000286260">
    <property type="component" value="Unassembled WGS sequence"/>
</dbReference>
<dbReference type="Gene3D" id="1.20.1600.10">
    <property type="entry name" value="Outer membrane efflux proteins (OEP)"/>
    <property type="match status" value="1"/>
</dbReference>
<gene>
    <name evidence="3" type="ORF">CE91St3_19980</name>
    <name evidence="9" type="ORF">DW191_06605</name>
    <name evidence="8" type="ORF">DW828_06430</name>
    <name evidence="7" type="ORF">DW986_12775</name>
    <name evidence="6" type="ORF">DXB61_08215</name>
    <name evidence="4" type="ORF">GMD66_05565</name>
    <name evidence="5" type="ORF">GMD92_09810</name>
</gene>
<evidence type="ECO:0000256" key="2">
    <source>
        <dbReference type="RuleBase" id="RU362097"/>
    </source>
</evidence>
<dbReference type="Proteomes" id="UP000261088">
    <property type="component" value="Unassembled WGS sequence"/>
</dbReference>
<dbReference type="InterPro" id="IPR003423">
    <property type="entry name" value="OMP_efflux"/>
</dbReference>
<dbReference type="PANTHER" id="PTHR30203:SF30">
    <property type="entry name" value="OUTER MEMBRANE PROTEIN-RELATED"/>
    <property type="match status" value="1"/>
</dbReference>
<evidence type="ECO:0000313" key="6">
    <source>
        <dbReference type="EMBL" id="RGN52210.1"/>
    </source>
</evidence>
<keyword evidence="2" id="KW-0812">Transmembrane</keyword>
<dbReference type="STRING" id="46503.ERS852463_00338"/>
<evidence type="ECO:0000313" key="13">
    <source>
        <dbReference type="Proteomes" id="UP000286260"/>
    </source>
</evidence>
<dbReference type="EMBL" id="WNDA01000013">
    <property type="protein sequence ID" value="MTU69363.1"/>
    <property type="molecule type" value="Genomic_DNA"/>
</dbReference>